<keyword evidence="3" id="KW-1185">Reference proteome</keyword>
<name>A0A939DLJ8_9ALTE</name>
<dbReference type="PANTHER" id="PTHR37486:SF1">
    <property type="entry name" value="STRINGENT STARVATION PROTEIN B"/>
    <property type="match status" value="1"/>
</dbReference>
<dbReference type="Proteomes" id="UP000664654">
    <property type="component" value="Unassembled WGS sequence"/>
</dbReference>
<dbReference type="InterPro" id="IPR007481">
    <property type="entry name" value="SspB"/>
</dbReference>
<gene>
    <name evidence="2" type="ORF">J0A66_02445</name>
</gene>
<evidence type="ECO:0000256" key="1">
    <source>
        <dbReference type="SAM" id="MobiDB-lite"/>
    </source>
</evidence>
<dbReference type="NCBIfam" id="NF008763">
    <property type="entry name" value="PRK11798.1-2"/>
    <property type="match status" value="1"/>
</dbReference>
<dbReference type="PIRSF" id="PIRSF005276">
    <property type="entry name" value="SspB"/>
    <property type="match status" value="1"/>
</dbReference>
<feature type="compositionally biased region" description="Acidic residues" evidence="1">
    <location>
        <begin position="104"/>
        <end position="113"/>
    </location>
</feature>
<dbReference type="RefSeq" id="WP_206572172.1">
    <property type="nucleotide sequence ID" value="NZ_JAFKCV010000001.1"/>
</dbReference>
<dbReference type="AlphaFoldDB" id="A0A939DLJ8"/>
<feature type="compositionally biased region" description="Basic residues" evidence="1">
    <location>
        <begin position="120"/>
        <end position="130"/>
    </location>
</feature>
<evidence type="ECO:0000313" key="2">
    <source>
        <dbReference type="EMBL" id="MBN7824076.1"/>
    </source>
</evidence>
<comment type="caution">
    <text evidence="2">The sequence shown here is derived from an EMBL/GenBank/DDBJ whole genome shotgun (WGS) entry which is preliminary data.</text>
</comment>
<dbReference type="GO" id="GO:0045732">
    <property type="term" value="P:positive regulation of protein catabolic process"/>
    <property type="evidence" value="ECO:0007669"/>
    <property type="project" value="TreeGrafter"/>
</dbReference>
<feature type="region of interest" description="Disordered" evidence="1">
    <location>
        <begin position="100"/>
        <end position="130"/>
    </location>
</feature>
<dbReference type="PANTHER" id="PTHR37486">
    <property type="entry name" value="STRINGENT STARVATION PROTEIN B"/>
    <property type="match status" value="1"/>
</dbReference>
<reference evidence="2" key="1">
    <citation type="submission" date="2021-03" db="EMBL/GenBank/DDBJ databases">
        <title>novel species isolated from a fishpond in China.</title>
        <authorList>
            <person name="Lu H."/>
            <person name="Cai Z."/>
        </authorList>
    </citation>
    <scope>NUCLEOTIDE SEQUENCE</scope>
    <source>
        <strain evidence="2">JCM 30855</strain>
    </source>
</reference>
<evidence type="ECO:0000313" key="3">
    <source>
        <dbReference type="Proteomes" id="UP000664654"/>
    </source>
</evidence>
<dbReference type="NCBIfam" id="NF008769">
    <property type="entry name" value="PRK11798.2-5"/>
    <property type="match status" value="1"/>
</dbReference>
<dbReference type="GO" id="GO:0008233">
    <property type="term" value="F:peptidase activity"/>
    <property type="evidence" value="ECO:0007669"/>
    <property type="project" value="UniProtKB-KW"/>
</dbReference>
<keyword evidence="2" id="KW-0645">Protease</keyword>
<dbReference type="Gene3D" id="2.30.30.220">
    <property type="entry name" value="SspB-like"/>
    <property type="match status" value="1"/>
</dbReference>
<dbReference type="InterPro" id="IPR036760">
    <property type="entry name" value="SspB-like_sf"/>
</dbReference>
<dbReference type="EMBL" id="JAFKCV010000001">
    <property type="protein sequence ID" value="MBN7824076.1"/>
    <property type="molecule type" value="Genomic_DNA"/>
</dbReference>
<dbReference type="GO" id="GO:0006508">
    <property type="term" value="P:proteolysis"/>
    <property type="evidence" value="ECO:0007669"/>
    <property type="project" value="UniProtKB-KW"/>
</dbReference>
<keyword evidence="2" id="KW-0378">Hydrolase</keyword>
<organism evidence="2 3">
    <name type="scientific">Bowmanella dokdonensis</name>
    <dbReference type="NCBI Taxonomy" id="751969"/>
    <lineage>
        <taxon>Bacteria</taxon>
        <taxon>Pseudomonadati</taxon>
        <taxon>Pseudomonadota</taxon>
        <taxon>Gammaproteobacteria</taxon>
        <taxon>Alteromonadales</taxon>
        <taxon>Alteromonadaceae</taxon>
        <taxon>Bowmanella</taxon>
    </lineage>
</organism>
<dbReference type="Pfam" id="PF04386">
    <property type="entry name" value="SspB"/>
    <property type="match status" value="1"/>
</dbReference>
<accession>A0A939DLJ8</accession>
<dbReference type="SUPFAM" id="SSF101738">
    <property type="entry name" value="SspB-like"/>
    <property type="match status" value="1"/>
</dbReference>
<dbReference type="GO" id="GO:0005829">
    <property type="term" value="C:cytosol"/>
    <property type="evidence" value="ECO:0007669"/>
    <property type="project" value="TreeGrafter"/>
</dbReference>
<proteinExistence type="predicted"/>
<sequence>MQPMTSNKPYLLRAFYEWIVDNQLTPHLVVDATLEGTRVPQEHVKDGQIVLNISPSACGKLQMSNLDVTFDARFGGVARQLIVPMPAVLAIYARENGAGTIFTPEEEGPEDLPPEPTPPKKGRPQLKVIK</sequence>
<protein>
    <submittedName>
        <fullName evidence="2">ClpXP protease specificity-enhancing factor</fullName>
    </submittedName>
</protein>
<dbReference type="GO" id="GO:0005840">
    <property type="term" value="C:ribosome"/>
    <property type="evidence" value="ECO:0007669"/>
    <property type="project" value="TreeGrafter"/>
</dbReference>